<keyword evidence="4" id="KW-1185">Reference proteome</keyword>
<gene>
    <name evidence="3" type="ORF">FVB32_05420</name>
</gene>
<dbReference type="InterPro" id="IPR011979">
    <property type="entry name" value="Antitox_Xre"/>
</dbReference>
<evidence type="ECO:0000259" key="2">
    <source>
        <dbReference type="Pfam" id="PF20432"/>
    </source>
</evidence>
<dbReference type="InterPro" id="IPR024467">
    <property type="entry name" value="Xre/MbcA/ParS-like_toxin-bd"/>
</dbReference>
<name>A0A5C8V971_9FLAO</name>
<sequence length="229" mass="25224">MTFGIFIVSIKVKNGMAKKIGASKKVKKSFVGGKLHHKIEPISATVDADGNIILSSQEASGKVKAVRHGFTGIIGHKGVGKTTLSMATATGLEVLKMAAFDWNDDARGIQLVDAIREGIGYGDFEKIAAPMQFDTVAWARVLGTTTRTLERYKKEDKVFKAQQSERIIEIKQLYHKGMEVFNDKESFHIWLHTENIPLGKVTPLSLLDTNLGISMVKDELGRIEHGLFA</sequence>
<feature type="domain" description="Antitoxin Xre/MbcA/ParS-like toxin-binding" evidence="1">
    <location>
        <begin position="178"/>
        <end position="226"/>
    </location>
</feature>
<dbReference type="EMBL" id="VRUR01000001">
    <property type="protein sequence ID" value="TXN37729.1"/>
    <property type="molecule type" value="Genomic_DNA"/>
</dbReference>
<dbReference type="NCBIfam" id="TIGR02293">
    <property type="entry name" value="TAS_TIGR02293"/>
    <property type="match status" value="1"/>
</dbReference>
<dbReference type="GO" id="GO:0003677">
    <property type="term" value="F:DNA binding"/>
    <property type="evidence" value="ECO:0007669"/>
    <property type="project" value="InterPro"/>
</dbReference>
<evidence type="ECO:0000313" key="3">
    <source>
        <dbReference type="EMBL" id="TXN37729.1"/>
    </source>
</evidence>
<organism evidence="3 4">
    <name type="scientific">Flagellimonas hymeniacidonis</name>
    <dbReference type="NCBI Taxonomy" id="2603628"/>
    <lineage>
        <taxon>Bacteria</taxon>
        <taxon>Pseudomonadati</taxon>
        <taxon>Bacteroidota</taxon>
        <taxon>Flavobacteriia</taxon>
        <taxon>Flavobacteriales</taxon>
        <taxon>Flavobacteriaceae</taxon>
        <taxon>Flagellimonas</taxon>
    </lineage>
</organism>
<comment type="caution">
    <text evidence="3">The sequence shown here is derived from an EMBL/GenBank/DDBJ whole genome shotgun (WGS) entry which is preliminary data.</text>
</comment>
<dbReference type="Proteomes" id="UP000321456">
    <property type="component" value="Unassembled WGS sequence"/>
</dbReference>
<dbReference type="AlphaFoldDB" id="A0A5C8V971"/>
<dbReference type="InterPro" id="IPR046847">
    <property type="entry name" value="Xre-like_HTH"/>
</dbReference>
<evidence type="ECO:0000313" key="4">
    <source>
        <dbReference type="Proteomes" id="UP000321456"/>
    </source>
</evidence>
<proteinExistence type="predicted"/>
<dbReference type="Pfam" id="PF20432">
    <property type="entry name" value="Xre-like-HTH"/>
    <property type="match status" value="1"/>
</dbReference>
<feature type="domain" description="Antitoxin Xre-like helix-turn-helix" evidence="2">
    <location>
        <begin position="111"/>
        <end position="169"/>
    </location>
</feature>
<reference evidence="3 4" key="1">
    <citation type="submission" date="2019-08" db="EMBL/GenBank/DDBJ databases">
        <title>Professor.</title>
        <authorList>
            <person name="Park J.S."/>
        </authorList>
    </citation>
    <scope>NUCLEOTIDE SEQUENCE [LARGE SCALE GENOMIC DNA]</scope>
    <source>
        <strain evidence="3 4">176CP5-101</strain>
    </source>
</reference>
<evidence type="ECO:0000259" key="1">
    <source>
        <dbReference type="Pfam" id="PF09722"/>
    </source>
</evidence>
<dbReference type="Pfam" id="PF09722">
    <property type="entry name" value="Xre_MbcA_ParS_C"/>
    <property type="match status" value="1"/>
</dbReference>
<accession>A0A5C8V971</accession>
<protein>
    <submittedName>
        <fullName evidence="3">DUF2384 domain-containing protein</fullName>
    </submittedName>
</protein>